<keyword evidence="3" id="KW-0963">Cytoplasm</keyword>
<comment type="subcellular location">
    <subcellularLocation>
        <location evidence="1">Cytoplasm</location>
    </subcellularLocation>
</comment>
<reference evidence="5 6" key="1">
    <citation type="submission" date="2019-10" db="EMBL/GenBank/DDBJ databases">
        <title>Nocardia macrotermitis sp. nov. and Nocardia aurantia sp. nov., isolated from the gut of fungus growing-termite Macrotermes natalensis.</title>
        <authorList>
            <person name="Benndorf R."/>
            <person name="Schwitalla J."/>
            <person name="Martin K."/>
            <person name="De Beer W."/>
            <person name="Kaster A.-K."/>
            <person name="Vollmers J."/>
            <person name="Poulsen M."/>
            <person name="Beemelmanns C."/>
        </authorList>
    </citation>
    <scope>NUCLEOTIDE SEQUENCE [LARGE SCALE GENOMIC DNA]</scope>
    <source>
        <strain evidence="5 6">RB20</strain>
    </source>
</reference>
<sequence>MRWVLTTDEFAHVWTSETGVDFRPYPVNAAIPTTPAPGLRQQYARNTDPDLAAALLLCARTDLTTLTVSGERSAPGSAPERILACAAVTLTHAAILIARGDSIVVMLAPAPAIGERLVEVIGSAPAGRTAVMREAQRAVLVSGRHPIPAGPAAFQRALRAPVDSRGIVTVTTAPSNPAPPPTWHRTWLDVAGDGRYLLTTADQLTLTPVDDDAFAAQLRLLAGVH</sequence>
<comment type="caution">
    <text evidence="5">The sequence shown here is derived from an EMBL/GenBank/DDBJ whole genome shotgun (WGS) entry which is preliminary data.</text>
</comment>
<evidence type="ECO:0000313" key="5">
    <source>
        <dbReference type="EMBL" id="MQY18174.1"/>
    </source>
</evidence>
<evidence type="ECO:0000256" key="4">
    <source>
        <dbReference type="ARBA" id="ARBA00023186"/>
    </source>
</evidence>
<evidence type="ECO:0000256" key="2">
    <source>
        <dbReference type="ARBA" id="ARBA00006411"/>
    </source>
</evidence>
<dbReference type="InterPro" id="IPR025734">
    <property type="entry name" value="EspG"/>
</dbReference>
<comment type="similarity">
    <text evidence="2">Belongs to the EspG family.</text>
</comment>
<proteinExistence type="inferred from homology"/>
<organism evidence="5 6">
    <name type="scientific">Nocardia macrotermitis</name>
    <dbReference type="NCBI Taxonomy" id="2585198"/>
    <lineage>
        <taxon>Bacteria</taxon>
        <taxon>Bacillati</taxon>
        <taxon>Actinomycetota</taxon>
        <taxon>Actinomycetes</taxon>
        <taxon>Mycobacteriales</taxon>
        <taxon>Nocardiaceae</taxon>
        <taxon>Nocardia</taxon>
    </lineage>
</organism>
<evidence type="ECO:0000256" key="1">
    <source>
        <dbReference type="ARBA" id="ARBA00004496"/>
    </source>
</evidence>
<dbReference type="EMBL" id="WEGK01000002">
    <property type="protein sequence ID" value="MQY18174.1"/>
    <property type="molecule type" value="Genomic_DNA"/>
</dbReference>
<keyword evidence="6" id="KW-1185">Reference proteome</keyword>
<dbReference type="Proteomes" id="UP000438448">
    <property type="component" value="Unassembled WGS sequence"/>
</dbReference>
<evidence type="ECO:0000313" key="6">
    <source>
        <dbReference type="Proteomes" id="UP000438448"/>
    </source>
</evidence>
<name>A0A7K0CZS2_9NOCA</name>
<accession>A0A7K0CZS2</accession>
<evidence type="ECO:0000256" key="3">
    <source>
        <dbReference type="ARBA" id="ARBA00022490"/>
    </source>
</evidence>
<gene>
    <name evidence="5" type="ORF">NRB20_12430</name>
</gene>
<protein>
    <recommendedName>
        <fullName evidence="7">ESX secretion-associated protein EspG</fullName>
    </recommendedName>
</protein>
<keyword evidence="4" id="KW-0143">Chaperone</keyword>
<dbReference type="Pfam" id="PF14011">
    <property type="entry name" value="ESX-1_EspG"/>
    <property type="match status" value="1"/>
</dbReference>
<dbReference type="AlphaFoldDB" id="A0A7K0CZS2"/>
<evidence type="ECO:0008006" key="7">
    <source>
        <dbReference type="Google" id="ProtNLM"/>
    </source>
</evidence>